<keyword evidence="1" id="KW-0472">Membrane</keyword>
<keyword evidence="1" id="KW-0812">Transmembrane</keyword>
<feature type="transmembrane region" description="Helical" evidence="1">
    <location>
        <begin position="111"/>
        <end position="131"/>
    </location>
</feature>
<sequence length="139" mass="15838">MSRTSCSYSQYHYSQTYSASPSLSIERKQSLPNLSYCISSSSSSACLFSINRLKRYTSVTSFPFSLFSFLSVLMFVWFWFWLLFDSCIILLSPLSVGGRGKGGGYEFNGLILYDFFFLFLGGLWSGVDYYYKVEISTVS</sequence>
<evidence type="ECO:0008006" key="4">
    <source>
        <dbReference type="Google" id="ProtNLM"/>
    </source>
</evidence>
<dbReference type="AlphaFoldDB" id="A0A3N4K1T2"/>
<dbReference type="EMBL" id="ML120384">
    <property type="protein sequence ID" value="RPA99844.1"/>
    <property type="molecule type" value="Genomic_DNA"/>
</dbReference>
<reference evidence="2 3" key="1">
    <citation type="journal article" date="2018" name="Nat. Ecol. Evol.">
        <title>Pezizomycetes genomes reveal the molecular basis of ectomycorrhizal truffle lifestyle.</title>
        <authorList>
            <person name="Murat C."/>
            <person name="Payen T."/>
            <person name="Noel B."/>
            <person name="Kuo A."/>
            <person name="Morin E."/>
            <person name="Chen J."/>
            <person name="Kohler A."/>
            <person name="Krizsan K."/>
            <person name="Balestrini R."/>
            <person name="Da Silva C."/>
            <person name="Montanini B."/>
            <person name="Hainaut M."/>
            <person name="Levati E."/>
            <person name="Barry K.W."/>
            <person name="Belfiori B."/>
            <person name="Cichocki N."/>
            <person name="Clum A."/>
            <person name="Dockter R.B."/>
            <person name="Fauchery L."/>
            <person name="Guy J."/>
            <person name="Iotti M."/>
            <person name="Le Tacon F."/>
            <person name="Lindquist E.A."/>
            <person name="Lipzen A."/>
            <person name="Malagnac F."/>
            <person name="Mello A."/>
            <person name="Molinier V."/>
            <person name="Miyauchi S."/>
            <person name="Poulain J."/>
            <person name="Riccioni C."/>
            <person name="Rubini A."/>
            <person name="Sitrit Y."/>
            <person name="Splivallo R."/>
            <person name="Traeger S."/>
            <person name="Wang M."/>
            <person name="Zifcakova L."/>
            <person name="Wipf D."/>
            <person name="Zambonelli A."/>
            <person name="Paolocci F."/>
            <person name="Nowrousian M."/>
            <person name="Ottonello S."/>
            <person name="Baldrian P."/>
            <person name="Spatafora J.W."/>
            <person name="Henrissat B."/>
            <person name="Nagy L.G."/>
            <person name="Aury J.M."/>
            <person name="Wincker P."/>
            <person name="Grigoriev I.V."/>
            <person name="Bonfante P."/>
            <person name="Martin F.M."/>
        </authorList>
    </citation>
    <scope>NUCLEOTIDE SEQUENCE [LARGE SCALE GENOMIC DNA]</scope>
    <source>
        <strain evidence="2 3">120613-1</strain>
    </source>
</reference>
<protein>
    <recommendedName>
        <fullName evidence="4">Transmembrane protein</fullName>
    </recommendedName>
</protein>
<evidence type="ECO:0000256" key="1">
    <source>
        <dbReference type="SAM" id="Phobius"/>
    </source>
</evidence>
<name>A0A3N4K1T2_9PEZI</name>
<keyword evidence="3" id="KW-1185">Reference proteome</keyword>
<dbReference type="Proteomes" id="UP000276215">
    <property type="component" value="Unassembled WGS sequence"/>
</dbReference>
<accession>A0A3N4K1T2</accession>
<proteinExistence type="predicted"/>
<organism evidence="2 3">
    <name type="scientific">Choiromyces venosus 120613-1</name>
    <dbReference type="NCBI Taxonomy" id="1336337"/>
    <lineage>
        <taxon>Eukaryota</taxon>
        <taxon>Fungi</taxon>
        <taxon>Dikarya</taxon>
        <taxon>Ascomycota</taxon>
        <taxon>Pezizomycotina</taxon>
        <taxon>Pezizomycetes</taxon>
        <taxon>Pezizales</taxon>
        <taxon>Tuberaceae</taxon>
        <taxon>Choiromyces</taxon>
    </lineage>
</organism>
<evidence type="ECO:0000313" key="3">
    <source>
        <dbReference type="Proteomes" id="UP000276215"/>
    </source>
</evidence>
<keyword evidence="1" id="KW-1133">Transmembrane helix</keyword>
<feature type="transmembrane region" description="Helical" evidence="1">
    <location>
        <begin position="62"/>
        <end position="91"/>
    </location>
</feature>
<gene>
    <name evidence="2" type="ORF">L873DRAFT_860563</name>
</gene>
<evidence type="ECO:0000313" key="2">
    <source>
        <dbReference type="EMBL" id="RPA99844.1"/>
    </source>
</evidence>